<proteinExistence type="inferred from homology"/>
<dbReference type="Gene3D" id="3.30.460.10">
    <property type="entry name" value="Beta Polymerase, domain 2"/>
    <property type="match status" value="1"/>
</dbReference>
<dbReference type="PANTHER" id="PTHR21043">
    <property type="entry name" value="IOJAP SUPERFAMILY ORTHOLOG"/>
    <property type="match status" value="1"/>
</dbReference>
<comment type="similarity">
    <text evidence="1 2">Belongs to the Iojap/RsfS family.</text>
</comment>
<dbReference type="Pfam" id="PF02410">
    <property type="entry name" value="RsfS"/>
    <property type="match status" value="1"/>
</dbReference>
<reference evidence="3 4" key="1">
    <citation type="submission" date="2020-03" db="EMBL/GenBank/DDBJ databases">
        <authorList>
            <person name="Picone N."/>
        </authorList>
    </citation>
    <scope>NUCLEOTIDE SEQUENCE [LARGE SCALE GENOMIC DNA]</scope>
    <source>
        <strain evidence="3">NSCAC1</strain>
    </source>
</reference>
<dbReference type="NCBIfam" id="TIGR00090">
    <property type="entry name" value="rsfS_iojap_ybeB"/>
    <property type="match status" value="1"/>
</dbReference>
<dbReference type="GO" id="GO:0017148">
    <property type="term" value="P:negative regulation of translation"/>
    <property type="evidence" value="ECO:0007669"/>
    <property type="project" value="UniProtKB-UniRule"/>
</dbReference>
<dbReference type="HAMAP" id="MF_01477">
    <property type="entry name" value="Iojap_RsfS"/>
    <property type="match status" value="1"/>
</dbReference>
<dbReference type="GO" id="GO:0005737">
    <property type="term" value="C:cytoplasm"/>
    <property type="evidence" value="ECO:0007669"/>
    <property type="project" value="UniProtKB-SubCell"/>
</dbReference>
<organism evidence="3 4">
    <name type="scientific">Candidatus Nitrosacidococcus tergens</name>
    <dbReference type="NCBI Taxonomy" id="553981"/>
    <lineage>
        <taxon>Bacteria</taxon>
        <taxon>Pseudomonadati</taxon>
        <taxon>Pseudomonadota</taxon>
        <taxon>Gammaproteobacteria</taxon>
        <taxon>Chromatiales</taxon>
        <taxon>Chromatiaceae</taxon>
        <taxon>Candidatus Nitrosacidococcus</taxon>
    </lineage>
</organism>
<dbReference type="EMBL" id="LR778175">
    <property type="protein sequence ID" value="CAB1277122.1"/>
    <property type="molecule type" value="Genomic_DNA"/>
</dbReference>
<comment type="function">
    <text evidence="2">Functions as a ribosomal silencing factor. Interacts with ribosomal protein uL14 (rplN), blocking formation of intersubunit bridge B8. Prevents association of the 30S and 50S ribosomal subunits and the formation of functional ribosomes, thus repressing translation.</text>
</comment>
<comment type="subunit">
    <text evidence="2">Interacts with ribosomal protein uL14 (rplN).</text>
</comment>
<keyword evidence="2" id="KW-0963">Cytoplasm</keyword>
<dbReference type="GO" id="GO:0042256">
    <property type="term" value="P:cytosolic ribosome assembly"/>
    <property type="evidence" value="ECO:0007669"/>
    <property type="project" value="UniProtKB-UniRule"/>
</dbReference>
<dbReference type="InterPro" id="IPR043519">
    <property type="entry name" value="NT_sf"/>
</dbReference>
<keyword evidence="2" id="KW-0810">Translation regulation</keyword>
<evidence type="ECO:0000313" key="4">
    <source>
        <dbReference type="Proteomes" id="UP000516072"/>
    </source>
</evidence>
<comment type="subcellular location">
    <subcellularLocation>
        <location evidence="2">Cytoplasm</location>
    </subcellularLocation>
</comment>
<evidence type="ECO:0000256" key="1">
    <source>
        <dbReference type="ARBA" id="ARBA00010574"/>
    </source>
</evidence>
<dbReference type="PANTHER" id="PTHR21043:SF0">
    <property type="entry name" value="MITOCHONDRIAL ASSEMBLY OF RIBOSOMAL LARGE SUBUNIT PROTEIN 1"/>
    <property type="match status" value="1"/>
</dbReference>
<keyword evidence="2" id="KW-0678">Repressor</keyword>
<dbReference type="KEGG" id="ntg:NSCAC_1513"/>
<keyword evidence="4" id="KW-1185">Reference proteome</keyword>
<name>A0A7G1QC39_9GAMM</name>
<evidence type="ECO:0000256" key="2">
    <source>
        <dbReference type="HAMAP-Rule" id="MF_01477"/>
    </source>
</evidence>
<dbReference type="AlphaFoldDB" id="A0A7G1QC39"/>
<dbReference type="GO" id="GO:0043023">
    <property type="term" value="F:ribosomal large subunit binding"/>
    <property type="evidence" value="ECO:0007669"/>
    <property type="project" value="TreeGrafter"/>
</dbReference>
<dbReference type="SUPFAM" id="SSF81301">
    <property type="entry name" value="Nucleotidyltransferase"/>
    <property type="match status" value="1"/>
</dbReference>
<sequence length="116" mass="13005">MQINYLKEIVIAALEEIKGQNIKILDVTNLTDIADYMIISSGTSHRQVRALANEIVEKCKAAGCPPISVEGEQHGEWVLVDIGAIITHIMLPEVRNFYCLEKLWDNSLLVEIENIS</sequence>
<dbReference type="GO" id="GO:0090071">
    <property type="term" value="P:negative regulation of ribosome biogenesis"/>
    <property type="evidence" value="ECO:0007669"/>
    <property type="project" value="UniProtKB-UniRule"/>
</dbReference>
<evidence type="ECO:0000313" key="3">
    <source>
        <dbReference type="EMBL" id="CAB1277122.1"/>
    </source>
</evidence>
<accession>A0A7G1QC39</accession>
<protein>
    <recommendedName>
        <fullName evidence="2">Ribosomal silencing factor RsfS</fullName>
    </recommendedName>
</protein>
<gene>
    <name evidence="3" type="primary">ybeB</name>
    <name evidence="2" type="synonym">rsfS</name>
    <name evidence="3" type="ORF">NSCAC_1513</name>
</gene>
<dbReference type="Proteomes" id="UP000516072">
    <property type="component" value="Chromosome"/>
</dbReference>
<dbReference type="InterPro" id="IPR004394">
    <property type="entry name" value="Iojap/RsfS/C7orf30"/>
</dbReference>
<dbReference type="RefSeq" id="WP_197744176.1">
    <property type="nucleotide sequence ID" value="NZ_LR778175.1"/>
</dbReference>